<dbReference type="Gene3D" id="1.10.287.510">
    <property type="entry name" value="Helix hairpin bin"/>
    <property type="match status" value="1"/>
</dbReference>
<dbReference type="AlphaFoldDB" id="X0Z1P7"/>
<dbReference type="EMBL" id="BARS01052255">
    <property type="protein sequence ID" value="GAG52472.1"/>
    <property type="molecule type" value="Genomic_DNA"/>
</dbReference>
<sequence>TSDVSLRNGVLQRLMVAKSVVAKRTAAIARLPEFQERVDKETEHMTEVRAEIRKATGLHQRLAELRLEVEERREGTDARQQAQAGLLANIVAMNEQQAFLLDDAVVSCPTCGSALTAAHRDELLARNGKTLEEWSVARESLLAHIQRQLDLIAGLQKLQGEIQDEVVGLSTARDLVRVQNNVMARGKELAALQEDIAGAAGEADVVAELEEEYATFGDLDNKLAHFQGVCSG</sequence>
<gene>
    <name evidence="1" type="ORF">S01H1_77717</name>
</gene>
<evidence type="ECO:0000313" key="1">
    <source>
        <dbReference type="EMBL" id="GAG52472.1"/>
    </source>
</evidence>
<feature type="non-terminal residue" evidence="1">
    <location>
        <position position="1"/>
    </location>
</feature>
<comment type="caution">
    <text evidence="1">The sequence shown here is derived from an EMBL/GenBank/DDBJ whole genome shotgun (WGS) entry which is preliminary data.</text>
</comment>
<name>X0Z1P7_9ZZZZ</name>
<evidence type="ECO:0008006" key="2">
    <source>
        <dbReference type="Google" id="ProtNLM"/>
    </source>
</evidence>
<organism evidence="1">
    <name type="scientific">marine sediment metagenome</name>
    <dbReference type="NCBI Taxonomy" id="412755"/>
    <lineage>
        <taxon>unclassified sequences</taxon>
        <taxon>metagenomes</taxon>
        <taxon>ecological metagenomes</taxon>
    </lineage>
</organism>
<feature type="non-terminal residue" evidence="1">
    <location>
        <position position="232"/>
    </location>
</feature>
<protein>
    <recommendedName>
        <fullName evidence="2">Zinc-hook domain-containing protein</fullName>
    </recommendedName>
</protein>
<reference evidence="1" key="1">
    <citation type="journal article" date="2014" name="Front. Microbiol.">
        <title>High frequency of phylogenetically diverse reductive dehalogenase-homologous genes in deep subseafloor sedimentary metagenomes.</title>
        <authorList>
            <person name="Kawai M."/>
            <person name="Futagami T."/>
            <person name="Toyoda A."/>
            <person name="Takaki Y."/>
            <person name="Nishi S."/>
            <person name="Hori S."/>
            <person name="Arai W."/>
            <person name="Tsubouchi T."/>
            <person name="Morono Y."/>
            <person name="Uchiyama I."/>
            <person name="Ito T."/>
            <person name="Fujiyama A."/>
            <person name="Inagaki F."/>
            <person name="Takami H."/>
        </authorList>
    </citation>
    <scope>NUCLEOTIDE SEQUENCE</scope>
    <source>
        <strain evidence="1">Expedition CK06-06</strain>
    </source>
</reference>
<proteinExistence type="predicted"/>
<accession>X0Z1P7</accession>